<gene>
    <name evidence="1" type="ORF">ALO71_01114</name>
</gene>
<evidence type="ECO:0000313" key="1">
    <source>
        <dbReference type="EMBL" id="KPX12207.1"/>
    </source>
</evidence>
<name>A0A0N8RBK0_PSEA0</name>
<protein>
    <submittedName>
        <fullName evidence="1">Uncharacterized protein</fullName>
    </submittedName>
</protein>
<dbReference type="PATRIC" id="fig|235272.12.peg.1508"/>
<reference evidence="1 2" key="1">
    <citation type="submission" date="2015-09" db="EMBL/GenBank/DDBJ databases">
        <title>Genome announcement of multiple Pseudomonas syringae strains.</title>
        <authorList>
            <person name="Thakur S."/>
            <person name="Wang P.W."/>
            <person name="Gong Y."/>
            <person name="Weir B.S."/>
            <person name="Guttman D.S."/>
        </authorList>
    </citation>
    <scope>NUCLEOTIDE SEQUENCE [LARGE SCALE GENOMIC DNA]</scope>
    <source>
        <strain evidence="1 2">ICMP9150</strain>
    </source>
</reference>
<dbReference type="EMBL" id="LJQG01000345">
    <property type="protein sequence ID" value="KPX12207.1"/>
    <property type="molecule type" value="Genomic_DNA"/>
</dbReference>
<evidence type="ECO:0000313" key="2">
    <source>
        <dbReference type="Proteomes" id="UP000050346"/>
    </source>
</evidence>
<accession>A0A0N8RBK0</accession>
<organism evidence="1 2">
    <name type="scientific">Pseudomonas amygdali pv. dendropanacis</name>
    <dbReference type="NCBI Taxonomy" id="235272"/>
    <lineage>
        <taxon>Bacteria</taxon>
        <taxon>Pseudomonadati</taxon>
        <taxon>Pseudomonadota</taxon>
        <taxon>Gammaproteobacteria</taxon>
        <taxon>Pseudomonadales</taxon>
        <taxon>Pseudomonadaceae</taxon>
        <taxon>Pseudomonas</taxon>
        <taxon>Pseudomonas amygdali</taxon>
    </lineage>
</organism>
<dbReference type="AlphaFoldDB" id="A0A0N8RBK0"/>
<sequence length="72" mass="8337">MLRIEKMTYEPISVYQIKRSDIRRLQLEKVSNFSVHSFSDGQRNSLFITIDGMDYSLALYKISLYEAVAAAN</sequence>
<proteinExistence type="predicted"/>
<comment type="caution">
    <text evidence="1">The sequence shown here is derived from an EMBL/GenBank/DDBJ whole genome shotgun (WGS) entry which is preliminary data.</text>
</comment>
<dbReference type="Proteomes" id="UP000050346">
    <property type="component" value="Unassembled WGS sequence"/>
</dbReference>